<dbReference type="InterPro" id="IPR012677">
    <property type="entry name" value="Nucleotide-bd_a/b_plait_sf"/>
</dbReference>
<dbReference type="PANTHER" id="PTHR16105:SF0">
    <property type="entry name" value="RNA-BINDING REGION-CONTAINING PROTEIN 3"/>
    <property type="match status" value="1"/>
</dbReference>
<dbReference type="SMART" id="SM00360">
    <property type="entry name" value="RRM"/>
    <property type="match status" value="2"/>
</dbReference>
<protein>
    <recommendedName>
        <fullName evidence="2">RNA-binding region-containing protein 3</fullName>
    </recommendedName>
</protein>
<dbReference type="FunFam" id="3.30.70.330:FF:000207">
    <property type="entry name" value="RNA-binding region (RNP1, RRM)-containing 3"/>
    <property type="match status" value="1"/>
</dbReference>
<dbReference type="InterPro" id="IPR045164">
    <property type="entry name" value="RBM41/RNPC3"/>
</dbReference>
<evidence type="ECO:0000256" key="5">
    <source>
        <dbReference type="ARBA" id="ARBA00023242"/>
    </source>
</evidence>
<dbReference type="GO" id="GO:0005634">
    <property type="term" value="C:nucleus"/>
    <property type="evidence" value="ECO:0007669"/>
    <property type="project" value="UniProtKB-SubCell"/>
</dbReference>
<keyword evidence="4 6" id="KW-0694">RNA-binding</keyword>
<feature type="domain" description="RRM" evidence="8">
    <location>
        <begin position="11"/>
        <end position="85"/>
    </location>
</feature>
<gene>
    <name evidence="9" type="ORF">TKK_004057</name>
</gene>
<dbReference type="Pfam" id="PF00076">
    <property type="entry name" value="RRM_1"/>
    <property type="match status" value="1"/>
</dbReference>
<dbReference type="PROSITE" id="PS50102">
    <property type="entry name" value="RRM"/>
    <property type="match status" value="2"/>
</dbReference>
<keyword evidence="5" id="KW-0539">Nucleus</keyword>
<comment type="caution">
    <text evidence="9">The sequence shown here is derived from an EMBL/GenBank/DDBJ whole genome shotgun (WGS) entry which is preliminary data.</text>
</comment>
<evidence type="ECO:0000259" key="8">
    <source>
        <dbReference type="PROSITE" id="PS50102"/>
    </source>
</evidence>
<comment type="subcellular location">
    <subcellularLocation>
        <location evidence="1">Nucleus</location>
    </subcellularLocation>
</comment>
<dbReference type="InterPro" id="IPR000504">
    <property type="entry name" value="RRM_dom"/>
</dbReference>
<evidence type="ECO:0000256" key="7">
    <source>
        <dbReference type="SAM" id="MobiDB-lite"/>
    </source>
</evidence>
<feature type="domain" description="RRM" evidence="8">
    <location>
        <begin position="415"/>
        <end position="498"/>
    </location>
</feature>
<keyword evidence="3" id="KW-0677">Repeat</keyword>
<evidence type="ECO:0000313" key="10">
    <source>
        <dbReference type="Proteomes" id="UP001627154"/>
    </source>
</evidence>
<dbReference type="SUPFAM" id="SSF54928">
    <property type="entry name" value="RNA-binding domain, RBD"/>
    <property type="match status" value="2"/>
</dbReference>
<dbReference type="EMBL" id="JBJJXI010000032">
    <property type="protein sequence ID" value="KAL3402892.1"/>
    <property type="molecule type" value="Genomic_DNA"/>
</dbReference>
<dbReference type="GO" id="GO:0003723">
    <property type="term" value="F:RNA binding"/>
    <property type="evidence" value="ECO:0007669"/>
    <property type="project" value="UniProtKB-UniRule"/>
</dbReference>
<evidence type="ECO:0000256" key="1">
    <source>
        <dbReference type="ARBA" id="ARBA00004123"/>
    </source>
</evidence>
<sequence>MNQPSDIKEIATLRVLHLPPLLSDERRDELFKHYGAVRTRTIRKSAKYTITFAEFPNQRHAEEVLAVLHQLPVKGRRLSIEFAERNVSAADKENTIKNEDSIKADADLEQSKINFQKFMKKLNTWAPFHVLTQPVPPSLRYKYPEPSANVLLKIAMQLHRVPAFYTQVLHLMNKMNLPAPFDNFEERDPLIKDAYKDIGSFREFLGVQELNKNNQESLLHSHSESEMLYTESTQDMQNLFVPQQVNDVQEPSKILEEDDESELESDHEMSSTSENIIPLKRKRAQLTNRPKIPKFVNPYKQPANLSTGSKPKPQDMFDLPQVSSRKIQVKPIESVKLLSESTPPFIVEKNTEVEGFGLITAVKNTEEEIEKGEKGQLENVPECIDSEQLAKNKISASDQRLLPVFKNYHPGKPSNRLYIKNLAKQVEESDLHSIYRKYILPDSNPGESEYNVRLMQEGRMKGQAFITLPNITQAQLALNETNGYILKEKPIVVQFAKATKS</sequence>
<organism evidence="9 10">
    <name type="scientific">Trichogramma kaykai</name>
    <dbReference type="NCBI Taxonomy" id="54128"/>
    <lineage>
        <taxon>Eukaryota</taxon>
        <taxon>Metazoa</taxon>
        <taxon>Ecdysozoa</taxon>
        <taxon>Arthropoda</taxon>
        <taxon>Hexapoda</taxon>
        <taxon>Insecta</taxon>
        <taxon>Pterygota</taxon>
        <taxon>Neoptera</taxon>
        <taxon>Endopterygota</taxon>
        <taxon>Hymenoptera</taxon>
        <taxon>Apocrita</taxon>
        <taxon>Proctotrupomorpha</taxon>
        <taxon>Chalcidoidea</taxon>
        <taxon>Trichogrammatidae</taxon>
        <taxon>Trichogramma</taxon>
    </lineage>
</organism>
<evidence type="ECO:0000256" key="3">
    <source>
        <dbReference type="ARBA" id="ARBA00022737"/>
    </source>
</evidence>
<evidence type="ECO:0000256" key="6">
    <source>
        <dbReference type="PROSITE-ProRule" id="PRU00176"/>
    </source>
</evidence>
<dbReference type="AlphaFoldDB" id="A0ABD2XBW1"/>
<dbReference type="GO" id="GO:0008380">
    <property type="term" value="P:RNA splicing"/>
    <property type="evidence" value="ECO:0007669"/>
    <property type="project" value="UniProtKB-ARBA"/>
</dbReference>
<dbReference type="PANTHER" id="PTHR16105">
    <property type="entry name" value="RNA-BINDING REGION-CONTAINING PROTEIN 3"/>
    <property type="match status" value="1"/>
</dbReference>
<feature type="region of interest" description="Disordered" evidence="7">
    <location>
        <begin position="255"/>
        <end position="314"/>
    </location>
</feature>
<evidence type="ECO:0000256" key="4">
    <source>
        <dbReference type="ARBA" id="ARBA00022884"/>
    </source>
</evidence>
<evidence type="ECO:0000313" key="9">
    <source>
        <dbReference type="EMBL" id="KAL3402892.1"/>
    </source>
</evidence>
<accession>A0ABD2XBW1</accession>
<dbReference type="CDD" id="cd12239">
    <property type="entry name" value="RRM2_RBM40_like"/>
    <property type="match status" value="1"/>
</dbReference>
<dbReference type="InterPro" id="IPR035979">
    <property type="entry name" value="RBD_domain_sf"/>
</dbReference>
<reference evidence="9 10" key="1">
    <citation type="journal article" date="2024" name="bioRxiv">
        <title>A reference genome for Trichogramma kaykai: A tiny desert-dwelling parasitoid wasp with competing sex-ratio distorters.</title>
        <authorList>
            <person name="Culotta J."/>
            <person name="Lindsey A.R."/>
        </authorList>
    </citation>
    <scope>NUCLEOTIDE SEQUENCE [LARGE SCALE GENOMIC DNA]</scope>
    <source>
        <strain evidence="9 10">KSX58</strain>
    </source>
</reference>
<evidence type="ECO:0000256" key="2">
    <source>
        <dbReference type="ARBA" id="ARBA00020364"/>
    </source>
</evidence>
<proteinExistence type="predicted"/>
<name>A0ABD2XBW1_9HYME</name>
<dbReference type="Proteomes" id="UP001627154">
    <property type="component" value="Unassembled WGS sequence"/>
</dbReference>
<keyword evidence="10" id="KW-1185">Reference proteome</keyword>
<dbReference type="Gene3D" id="3.30.70.330">
    <property type="match status" value="2"/>
</dbReference>